<evidence type="ECO:0000256" key="14">
    <source>
        <dbReference type="ARBA" id="ARBA00033401"/>
    </source>
</evidence>
<dbReference type="KEGG" id="nve:5510668"/>
<dbReference type="Pfam" id="PF07347">
    <property type="entry name" value="CI-B14_5a"/>
    <property type="match status" value="1"/>
</dbReference>
<gene>
    <name evidence="16" type="ORF">NEMVEDRAFT_v1g244078</name>
</gene>
<dbReference type="OMA" id="ANYYFTR"/>
<evidence type="ECO:0000256" key="9">
    <source>
        <dbReference type="ARBA" id="ARBA00022982"/>
    </source>
</evidence>
<sequence length="101" mass="11396">MAHVTKAMEVLRNFLVGKRLIVPHRYADLLSKRTQPNPSLPDGPAHKLSANYYCDRDSRRQATPPSVVYSSQKLLEPKKTGQIEEIKSIQPKQPGATYLPQ</sequence>
<evidence type="ECO:0000313" key="16">
    <source>
        <dbReference type="EMBL" id="EDO39059.1"/>
    </source>
</evidence>
<dbReference type="GO" id="GO:0006120">
    <property type="term" value="P:mitochondrial electron transport, NADH to ubiquinone"/>
    <property type="evidence" value="ECO:0000318"/>
    <property type="project" value="GO_Central"/>
</dbReference>
<keyword evidence="10" id="KW-0007">Acetylation</keyword>
<dbReference type="Proteomes" id="UP000001593">
    <property type="component" value="Unassembled WGS sequence"/>
</dbReference>
<evidence type="ECO:0000256" key="2">
    <source>
        <dbReference type="ARBA" id="ARBA00004443"/>
    </source>
</evidence>
<dbReference type="EMBL" id="DS469614">
    <property type="protein sequence ID" value="EDO39059.1"/>
    <property type="molecule type" value="Genomic_DNA"/>
</dbReference>
<keyword evidence="8" id="KW-0999">Mitochondrion inner membrane</keyword>
<evidence type="ECO:0000256" key="11">
    <source>
        <dbReference type="ARBA" id="ARBA00023128"/>
    </source>
</evidence>
<evidence type="ECO:0000256" key="13">
    <source>
        <dbReference type="ARBA" id="ARBA00030360"/>
    </source>
</evidence>
<keyword evidence="17" id="KW-1185">Reference proteome</keyword>
<dbReference type="GO" id="GO:0045271">
    <property type="term" value="C:respiratory chain complex I"/>
    <property type="evidence" value="ECO:0000318"/>
    <property type="project" value="GO_Central"/>
</dbReference>
<keyword evidence="6" id="KW-0813">Transport</keyword>
<evidence type="ECO:0000256" key="1">
    <source>
        <dbReference type="ARBA" id="ARBA00003195"/>
    </source>
</evidence>
<dbReference type="InParanoid" id="A7SB58"/>
<dbReference type="eggNOG" id="KOG4630">
    <property type="taxonomic scope" value="Eukaryota"/>
</dbReference>
<feature type="compositionally biased region" description="Polar residues" evidence="15">
    <location>
        <begin position="61"/>
        <end position="73"/>
    </location>
</feature>
<evidence type="ECO:0000256" key="3">
    <source>
        <dbReference type="ARBA" id="ARBA00005482"/>
    </source>
</evidence>
<evidence type="ECO:0000256" key="8">
    <source>
        <dbReference type="ARBA" id="ARBA00022792"/>
    </source>
</evidence>
<comment type="subcellular location">
    <subcellularLocation>
        <location evidence="2">Mitochondrion inner membrane</location>
        <topology evidence="2">Peripheral membrane protein</topology>
        <orientation evidence="2">Matrix side</orientation>
    </subcellularLocation>
</comment>
<reference evidence="16 17" key="1">
    <citation type="journal article" date="2007" name="Science">
        <title>Sea anemone genome reveals ancestral eumetazoan gene repertoire and genomic organization.</title>
        <authorList>
            <person name="Putnam N.H."/>
            <person name="Srivastava M."/>
            <person name="Hellsten U."/>
            <person name="Dirks B."/>
            <person name="Chapman J."/>
            <person name="Salamov A."/>
            <person name="Terry A."/>
            <person name="Shapiro H."/>
            <person name="Lindquist E."/>
            <person name="Kapitonov V.V."/>
            <person name="Jurka J."/>
            <person name="Genikhovich G."/>
            <person name="Grigoriev I.V."/>
            <person name="Lucas S.M."/>
            <person name="Steele R.E."/>
            <person name="Finnerty J.R."/>
            <person name="Technau U."/>
            <person name="Martindale M.Q."/>
            <person name="Rokhsar D.S."/>
        </authorList>
    </citation>
    <scope>NUCLEOTIDE SEQUENCE [LARGE SCALE GENOMIC DNA]</scope>
    <source>
        <strain evidence="17">CH2 X CH6</strain>
    </source>
</reference>
<comment type="similarity">
    <text evidence="3">Belongs to the complex I NDUFA7 subunit family.</text>
</comment>
<evidence type="ECO:0000256" key="15">
    <source>
        <dbReference type="SAM" id="MobiDB-lite"/>
    </source>
</evidence>
<evidence type="ECO:0000256" key="5">
    <source>
        <dbReference type="ARBA" id="ARBA00016383"/>
    </source>
</evidence>
<keyword evidence="11" id="KW-0496">Mitochondrion</keyword>
<protein>
    <recommendedName>
        <fullName evidence="5">NADH dehydrogenase [ubiquinone] 1 alpha subcomplex subunit 7</fullName>
    </recommendedName>
    <alternativeName>
        <fullName evidence="14">Complex I-B14.5a</fullName>
    </alternativeName>
    <alternativeName>
        <fullName evidence="13">NADH-ubiquinone oxidoreductase subunit B14.5a</fullName>
    </alternativeName>
</protein>
<evidence type="ECO:0000256" key="4">
    <source>
        <dbReference type="ARBA" id="ARBA00011533"/>
    </source>
</evidence>
<keyword evidence="9" id="KW-0249">Electron transport</keyword>
<proteinExistence type="inferred from homology"/>
<evidence type="ECO:0000256" key="6">
    <source>
        <dbReference type="ARBA" id="ARBA00022448"/>
    </source>
</evidence>
<keyword evidence="7" id="KW-0679">Respiratory chain</keyword>
<organism evidence="16 17">
    <name type="scientific">Nematostella vectensis</name>
    <name type="common">Starlet sea anemone</name>
    <dbReference type="NCBI Taxonomy" id="45351"/>
    <lineage>
        <taxon>Eukaryota</taxon>
        <taxon>Metazoa</taxon>
        <taxon>Cnidaria</taxon>
        <taxon>Anthozoa</taxon>
        <taxon>Hexacorallia</taxon>
        <taxon>Actiniaria</taxon>
        <taxon>Edwardsiidae</taxon>
        <taxon>Nematostella</taxon>
    </lineage>
</organism>
<dbReference type="AlphaFoldDB" id="A7SB58"/>
<comment type="function">
    <text evidence="1">Accessory subunit of the mitochondrial membrane respiratory chain NADH dehydrogenase (Complex I), that is believed not to be involved in catalysis. Complex I functions in the transfer of electrons from NADH to the respiratory chain. The immediate electron acceptor for the enzyme is believed to be ubiquinone.</text>
</comment>
<evidence type="ECO:0000256" key="10">
    <source>
        <dbReference type="ARBA" id="ARBA00022990"/>
    </source>
</evidence>
<evidence type="ECO:0000256" key="7">
    <source>
        <dbReference type="ARBA" id="ARBA00022660"/>
    </source>
</evidence>
<dbReference type="OrthoDB" id="10063829at2759"/>
<dbReference type="PANTHER" id="PTHR12485">
    <property type="entry name" value="NADH-UBIQUINONE OXIDOREDUCTASE SUBUNIT B"/>
    <property type="match status" value="1"/>
</dbReference>
<keyword evidence="12" id="KW-0472">Membrane</keyword>
<name>A7SB58_NEMVE</name>
<dbReference type="InterPro" id="IPR009947">
    <property type="entry name" value="NDUA7"/>
</dbReference>
<feature type="compositionally biased region" description="Basic and acidic residues" evidence="15">
    <location>
        <begin position="75"/>
        <end position="87"/>
    </location>
</feature>
<comment type="subunit">
    <text evidence="4">Complex I is composed of 45 different subunits.</text>
</comment>
<dbReference type="GO" id="GO:0005743">
    <property type="term" value="C:mitochondrial inner membrane"/>
    <property type="evidence" value="ECO:0007669"/>
    <property type="project" value="UniProtKB-SubCell"/>
</dbReference>
<dbReference type="HOGENOM" id="CLU_149566_1_0_1"/>
<dbReference type="PhylomeDB" id="A7SB58"/>
<dbReference type="PANTHER" id="PTHR12485:SF1">
    <property type="entry name" value="NADH DEHYDROGENASE [UBIQUINONE] 1 ALPHA SUBCOMPLEX SUBUNIT 7"/>
    <property type="match status" value="1"/>
</dbReference>
<feature type="region of interest" description="Disordered" evidence="15">
    <location>
        <begin position="32"/>
        <end position="101"/>
    </location>
</feature>
<accession>A7SB58</accession>
<dbReference type="STRING" id="45351.A7SB58"/>
<evidence type="ECO:0000313" key="17">
    <source>
        <dbReference type="Proteomes" id="UP000001593"/>
    </source>
</evidence>
<evidence type="ECO:0000256" key="12">
    <source>
        <dbReference type="ARBA" id="ARBA00023136"/>
    </source>
</evidence>